<evidence type="ECO:0000259" key="1">
    <source>
        <dbReference type="Pfam" id="PF08241"/>
    </source>
</evidence>
<evidence type="ECO:0000313" key="3">
    <source>
        <dbReference type="Proteomes" id="UP001178148"/>
    </source>
</evidence>
<dbReference type="SUPFAM" id="SSF53335">
    <property type="entry name" value="S-adenosyl-L-methionine-dependent methyltransferases"/>
    <property type="match status" value="1"/>
</dbReference>
<dbReference type="GO" id="GO:0032259">
    <property type="term" value="P:methylation"/>
    <property type="evidence" value="ECO:0007669"/>
    <property type="project" value="UniProtKB-KW"/>
</dbReference>
<dbReference type="InterPro" id="IPR013216">
    <property type="entry name" value="Methyltransf_11"/>
</dbReference>
<feature type="domain" description="Methyltransferase type 11" evidence="1">
    <location>
        <begin position="95"/>
        <end position="192"/>
    </location>
</feature>
<dbReference type="PANTHER" id="PTHR43861">
    <property type="entry name" value="TRANS-ACONITATE 2-METHYLTRANSFERASE-RELATED"/>
    <property type="match status" value="1"/>
</dbReference>
<gene>
    <name evidence="2" type="ORF">QS748_09970</name>
</gene>
<dbReference type="Gene3D" id="3.40.50.150">
    <property type="entry name" value="Vaccinia Virus protein VP39"/>
    <property type="match status" value="1"/>
</dbReference>
<dbReference type="Pfam" id="PF08241">
    <property type="entry name" value="Methyltransf_11"/>
    <property type="match status" value="1"/>
</dbReference>
<dbReference type="EMBL" id="JASXSV010000015">
    <property type="protein sequence ID" value="MDP0589484.1"/>
    <property type="molecule type" value="Genomic_DNA"/>
</dbReference>
<protein>
    <submittedName>
        <fullName evidence="2">Class I SAM-dependent methyltransferase</fullName>
        <ecNumber evidence="2">2.1.-.-</ecNumber>
    </submittedName>
</protein>
<proteinExistence type="predicted"/>
<dbReference type="AlphaFoldDB" id="A0AA90STG1"/>
<keyword evidence="2" id="KW-0808">Transferase</keyword>
<reference evidence="2 3" key="1">
    <citation type="journal article" date="2023" name="bioRxiv">
        <title>An intranuclear bacterial parasite of deep-sea mussels expresses apoptosis inhibitors acquired from its host.</title>
        <authorList>
            <person name="Gonzalez Porras M.A."/>
            <person name="Assie A."/>
            <person name="Tietjen M."/>
            <person name="Violette M."/>
            <person name="Kleiner M."/>
            <person name="Gruber-Vodicka H."/>
            <person name="Dubilier N."/>
            <person name="Leisch N."/>
        </authorList>
    </citation>
    <scope>NUCLEOTIDE SEQUENCE [LARGE SCALE GENOMIC DNA]</scope>
    <source>
        <strain evidence="2">IAP13</strain>
    </source>
</reference>
<organism evidence="2 3">
    <name type="scientific">Candidatus Endonucleibacter bathymodioli</name>
    <dbReference type="NCBI Taxonomy" id="539814"/>
    <lineage>
        <taxon>Bacteria</taxon>
        <taxon>Pseudomonadati</taxon>
        <taxon>Pseudomonadota</taxon>
        <taxon>Gammaproteobacteria</taxon>
        <taxon>Oceanospirillales</taxon>
        <taxon>Endozoicomonadaceae</taxon>
        <taxon>Candidatus Endonucleibacter</taxon>
    </lineage>
</organism>
<dbReference type="PANTHER" id="PTHR43861:SF1">
    <property type="entry name" value="TRANS-ACONITATE 2-METHYLTRANSFERASE"/>
    <property type="match status" value="1"/>
</dbReference>
<accession>A0AA90STG1</accession>
<dbReference type="InterPro" id="IPR029063">
    <property type="entry name" value="SAM-dependent_MTases_sf"/>
</dbReference>
<comment type="caution">
    <text evidence="2">The sequence shown here is derived from an EMBL/GenBank/DDBJ whole genome shotgun (WGS) entry which is preliminary data.</text>
</comment>
<dbReference type="EC" id="2.1.-.-" evidence="2"/>
<name>A0AA90STG1_9GAMM</name>
<dbReference type="CDD" id="cd02440">
    <property type="entry name" value="AdoMet_MTases"/>
    <property type="match status" value="1"/>
</dbReference>
<dbReference type="GO" id="GO:0008757">
    <property type="term" value="F:S-adenosylmethionine-dependent methyltransferase activity"/>
    <property type="evidence" value="ECO:0007669"/>
    <property type="project" value="InterPro"/>
</dbReference>
<dbReference type="Proteomes" id="UP001178148">
    <property type="component" value="Unassembled WGS sequence"/>
</dbReference>
<sequence>MAVIRQKIAHYLRKFHLLLFADYLMFLRDMFKNRKSNRIYQDNHPDFIPPPAHLAYDAYHQTNWQVYHNTGLEHSCLISDLIKEYVHEKEIKICEWGCGPARVIRHLEKIEGFDKIQLLGTDYNENSINWCNENIKNIRFLKNGLEPPLLIENEVFDCVYAISIFTHLSEKMHYAWVEEIFRILKPNGILIFTTHGDLCAKKLLPEYKAFYDSGLLVIKDQVTEGKKHFLAYHPPQFIENQLLKDHVVIKHMNNPASYHLEQEVWVAKKY</sequence>
<keyword evidence="3" id="KW-1185">Reference proteome</keyword>
<keyword evidence="2" id="KW-0489">Methyltransferase</keyword>
<evidence type="ECO:0000313" key="2">
    <source>
        <dbReference type="EMBL" id="MDP0589484.1"/>
    </source>
</evidence>